<reference evidence="2 3" key="1">
    <citation type="submission" date="2014-05" db="EMBL/GenBank/DDBJ databases">
        <authorList>
            <person name="Rizzardi K."/>
            <person name="Winiecka-Krusnell J."/>
            <person name="Ramliden M."/>
            <person name="Alm E."/>
            <person name="Andersson S."/>
            <person name="Byfors S."/>
        </authorList>
    </citation>
    <scope>NUCLEOTIDE SEQUENCE [LARGE SCALE GENOMIC DNA]</scope>
    <source>
        <strain evidence="2 3">LEGN</strain>
    </source>
</reference>
<feature type="transmembrane region" description="Helical" evidence="1">
    <location>
        <begin position="355"/>
        <end position="374"/>
    </location>
</feature>
<feature type="transmembrane region" description="Helical" evidence="1">
    <location>
        <begin position="380"/>
        <end position="401"/>
    </location>
</feature>
<feature type="transmembrane region" description="Helical" evidence="1">
    <location>
        <begin position="180"/>
        <end position="200"/>
    </location>
</feature>
<dbReference type="OrthoDB" id="5653685at2"/>
<proteinExistence type="predicted"/>
<dbReference type="SUPFAM" id="SSF48371">
    <property type="entry name" value="ARM repeat"/>
    <property type="match status" value="1"/>
</dbReference>
<sequence>MEVWFRKLIPSTLLGDKELQRNFFLALLLSAMPAAFSIGTTVFNYSIFLSTYPSAWIPYWMFGDGVTLFLLGNVFSLFTPKNFKKYIQTNFFIIGIILMFILLLIRTNWYWGPFVSILILRACSSILGAIVWSFISTLFYYRQFKAIFNRFTVAATLASIGAPLLYATLTSFMQVSLLPLLFLIFLAIGFLLTSFTVRVISPETEEQGKKKVISSSPIRYPLFRTLIIVTILFNIIFQLAEFLFRKQLEINFDKEQIGTFVSFFLLTGNAILLGTQAIGAVIFSRIKFHFILQFVFLLVLILGTIYWITPTLWPAVILCSLGVIFPYGWLTMIFKSIVNVFPPTIIIKSEIFLKSYCGPISISISALFAILSAYSAATITYFPIIFIVLSIFGIFLSVKLFKRYSNTLKEIITSGCSFGLREEKEQEYMQNLVLTTLNKPTVGPLEIALITPKLFKTPPSLLYQILTDNTKREIQNVVIKVLDQYPSNILDSDKLIALYQNAELHPGARELLYKLLSNVHSEVLIEDAKARLKENPTTKNALLILLNNGAVPDYIVALNLTVNLAHSNNAKHRVIAAKVLHALGSGRFYDLKGNLLTDKDPLVRITAFHHLPAQDVLDMLPTLGKFLNRNTINILHQRFELKKLLSLAHELMKLYRKTPDEYRDSAQAFIVPLPDQSVEPFIIEFLNEKHTYLRTLMATQLLERKLKVTFTKKLCESLLDALHFEVNLIQQYYMLSTLESLWPIKPLLHNRIYYAKQRFLYWYASYHTNTINISASIAKINPYYVTRDNKNIQDKAIEFLITHENKLVIRKLIETAFDNTRA</sequence>
<name>A0A0A2SSQ5_9GAMM</name>
<feature type="transmembrane region" description="Helical" evidence="1">
    <location>
        <begin position="91"/>
        <end position="111"/>
    </location>
</feature>
<dbReference type="InterPro" id="IPR016024">
    <property type="entry name" value="ARM-type_fold"/>
</dbReference>
<feature type="transmembrane region" description="Helical" evidence="1">
    <location>
        <begin position="290"/>
        <end position="309"/>
    </location>
</feature>
<evidence type="ECO:0000313" key="3">
    <source>
        <dbReference type="Proteomes" id="UP000054422"/>
    </source>
</evidence>
<dbReference type="AlphaFoldDB" id="A0A0A2SSQ5"/>
<feature type="transmembrane region" description="Helical" evidence="1">
    <location>
        <begin position="23"/>
        <end position="47"/>
    </location>
</feature>
<evidence type="ECO:0000313" key="2">
    <source>
        <dbReference type="EMBL" id="KGP63777.1"/>
    </source>
</evidence>
<feature type="transmembrane region" description="Helical" evidence="1">
    <location>
        <begin position="117"/>
        <end position="141"/>
    </location>
</feature>
<keyword evidence="1" id="KW-1133">Transmembrane helix</keyword>
<evidence type="ECO:0008006" key="4">
    <source>
        <dbReference type="Google" id="ProtNLM"/>
    </source>
</evidence>
<keyword evidence="3" id="KW-1185">Reference proteome</keyword>
<comment type="caution">
    <text evidence="2">The sequence shown here is derived from an EMBL/GenBank/DDBJ whole genome shotgun (WGS) entry which is preliminary data.</text>
</comment>
<dbReference type="SUPFAM" id="SSF103473">
    <property type="entry name" value="MFS general substrate transporter"/>
    <property type="match status" value="1"/>
</dbReference>
<dbReference type="STRING" id="1498499.EP47_06030"/>
<gene>
    <name evidence="2" type="ORF">EP47_06030</name>
</gene>
<feature type="transmembrane region" description="Helical" evidence="1">
    <location>
        <begin position="315"/>
        <end position="334"/>
    </location>
</feature>
<feature type="transmembrane region" description="Helical" evidence="1">
    <location>
        <begin position="59"/>
        <end position="79"/>
    </location>
</feature>
<dbReference type="RefSeq" id="WP_035887957.1">
    <property type="nucleotide sequence ID" value="NZ_JNCF01000010.1"/>
</dbReference>
<accession>A0A0A2SSQ5</accession>
<protein>
    <recommendedName>
        <fullName evidence="4">MFS transporter</fullName>
    </recommendedName>
</protein>
<keyword evidence="1" id="KW-0472">Membrane</keyword>
<keyword evidence="1" id="KW-0812">Transmembrane</keyword>
<feature type="transmembrane region" description="Helical" evidence="1">
    <location>
        <begin position="260"/>
        <end position="283"/>
    </location>
</feature>
<feature type="transmembrane region" description="Helical" evidence="1">
    <location>
        <begin position="153"/>
        <end position="174"/>
    </location>
</feature>
<dbReference type="InterPro" id="IPR036259">
    <property type="entry name" value="MFS_trans_sf"/>
</dbReference>
<dbReference type="EMBL" id="JNCF01000010">
    <property type="protein sequence ID" value="KGP63777.1"/>
    <property type="molecule type" value="Genomic_DNA"/>
</dbReference>
<organism evidence="2 3">
    <name type="scientific">Legionella norrlandica</name>
    <dbReference type="NCBI Taxonomy" id="1498499"/>
    <lineage>
        <taxon>Bacteria</taxon>
        <taxon>Pseudomonadati</taxon>
        <taxon>Pseudomonadota</taxon>
        <taxon>Gammaproteobacteria</taxon>
        <taxon>Legionellales</taxon>
        <taxon>Legionellaceae</taxon>
        <taxon>Legionella</taxon>
    </lineage>
</organism>
<evidence type="ECO:0000256" key="1">
    <source>
        <dbReference type="SAM" id="Phobius"/>
    </source>
</evidence>
<dbReference type="Proteomes" id="UP000054422">
    <property type="component" value="Unassembled WGS sequence"/>
</dbReference>
<feature type="transmembrane region" description="Helical" evidence="1">
    <location>
        <begin position="221"/>
        <end position="240"/>
    </location>
</feature>